<keyword evidence="5" id="KW-0472">Membrane</keyword>
<dbReference type="InterPro" id="IPR036312">
    <property type="entry name" value="Bifun_inhib/LTP/seed_sf"/>
</dbReference>
<dbReference type="Pfam" id="PF14368">
    <property type="entry name" value="LTP_2"/>
    <property type="match status" value="1"/>
</dbReference>
<protein>
    <submittedName>
        <fullName evidence="13">Non-specific lipid transfer protein GPI-anchored 2</fullName>
    </submittedName>
</protein>
<evidence type="ECO:0000256" key="9">
    <source>
        <dbReference type="ARBA" id="ARBA00023180"/>
    </source>
</evidence>
<keyword evidence="10" id="KW-0449">Lipoprotein</keyword>
<dbReference type="SUPFAM" id="SSF47699">
    <property type="entry name" value="Bifunctional inhibitor/lipid-transfer protein/seed storage 2S albumin"/>
    <property type="match status" value="1"/>
</dbReference>
<dbReference type="Gene3D" id="1.10.110.10">
    <property type="entry name" value="Plant lipid-transfer and hydrophobic proteins"/>
    <property type="match status" value="1"/>
</dbReference>
<keyword evidence="7" id="KW-0446">Lipid-binding</keyword>
<dbReference type="GO" id="GO:0008289">
    <property type="term" value="F:lipid binding"/>
    <property type="evidence" value="ECO:0007669"/>
    <property type="project" value="UniProtKB-KW"/>
</dbReference>
<evidence type="ECO:0000256" key="11">
    <source>
        <dbReference type="SAM" id="MobiDB-lite"/>
    </source>
</evidence>
<proteinExistence type="inferred from homology"/>
<dbReference type="GO" id="GO:0005886">
    <property type="term" value="C:plasma membrane"/>
    <property type="evidence" value="ECO:0007669"/>
    <property type="project" value="UniProtKB-SubCell"/>
</dbReference>
<feature type="domain" description="Bifunctional inhibitor/plant lipid transfer protein/seed storage helical" evidence="12">
    <location>
        <begin position="62"/>
        <end position="140"/>
    </location>
</feature>
<dbReference type="FunFam" id="1.10.110.10:FF:000001">
    <property type="entry name" value="Bifunctional inhibitor/lipid-transfer protein/seed storage 2S albumin superfamily protein"/>
    <property type="match status" value="1"/>
</dbReference>
<keyword evidence="8" id="KW-1015">Disulfide bond</keyword>
<keyword evidence="14" id="KW-1185">Reference proteome</keyword>
<feature type="region of interest" description="Disordered" evidence="11">
    <location>
        <begin position="156"/>
        <end position="178"/>
    </location>
</feature>
<evidence type="ECO:0000259" key="12">
    <source>
        <dbReference type="SMART" id="SM00499"/>
    </source>
</evidence>
<keyword evidence="3" id="KW-0813">Transport</keyword>
<dbReference type="EMBL" id="JBFOLK010000005">
    <property type="protein sequence ID" value="KAL2510957.1"/>
    <property type="molecule type" value="Genomic_DNA"/>
</dbReference>
<evidence type="ECO:0000256" key="7">
    <source>
        <dbReference type="ARBA" id="ARBA00023121"/>
    </source>
</evidence>
<evidence type="ECO:0000256" key="8">
    <source>
        <dbReference type="ARBA" id="ARBA00023157"/>
    </source>
</evidence>
<dbReference type="InterPro" id="IPR016140">
    <property type="entry name" value="Bifunc_inhib/LTP/seed_store"/>
</dbReference>
<evidence type="ECO:0000256" key="10">
    <source>
        <dbReference type="ARBA" id="ARBA00023288"/>
    </source>
</evidence>
<evidence type="ECO:0000313" key="14">
    <source>
        <dbReference type="Proteomes" id="UP001604336"/>
    </source>
</evidence>
<dbReference type="PRINTS" id="PR00382">
    <property type="entry name" value="LIPIDTRNSFER"/>
</dbReference>
<dbReference type="InterPro" id="IPR043325">
    <property type="entry name" value="LTSS"/>
</dbReference>
<keyword evidence="5" id="KW-0336">GPI-anchor</keyword>
<evidence type="ECO:0000256" key="3">
    <source>
        <dbReference type="ARBA" id="ARBA00022448"/>
    </source>
</evidence>
<evidence type="ECO:0000256" key="2">
    <source>
        <dbReference type="ARBA" id="ARBA00009748"/>
    </source>
</evidence>
<organism evidence="13 14">
    <name type="scientific">Abeliophyllum distichum</name>
    <dbReference type="NCBI Taxonomy" id="126358"/>
    <lineage>
        <taxon>Eukaryota</taxon>
        <taxon>Viridiplantae</taxon>
        <taxon>Streptophyta</taxon>
        <taxon>Embryophyta</taxon>
        <taxon>Tracheophyta</taxon>
        <taxon>Spermatophyta</taxon>
        <taxon>Magnoliopsida</taxon>
        <taxon>eudicotyledons</taxon>
        <taxon>Gunneridae</taxon>
        <taxon>Pentapetalae</taxon>
        <taxon>asterids</taxon>
        <taxon>lamiids</taxon>
        <taxon>Lamiales</taxon>
        <taxon>Oleaceae</taxon>
        <taxon>Forsythieae</taxon>
        <taxon>Abeliophyllum</taxon>
    </lineage>
</organism>
<dbReference type="GO" id="GO:0098552">
    <property type="term" value="C:side of membrane"/>
    <property type="evidence" value="ECO:0007669"/>
    <property type="project" value="UniProtKB-KW"/>
</dbReference>
<comment type="similarity">
    <text evidence="2">Belongs to the plant LTP family.</text>
</comment>
<dbReference type="InterPro" id="IPR000528">
    <property type="entry name" value="Plant_nsLTP"/>
</dbReference>
<name>A0ABD1TE02_9LAMI</name>
<gene>
    <name evidence="13" type="ORF">Adt_16557</name>
</gene>
<evidence type="ECO:0000256" key="5">
    <source>
        <dbReference type="ARBA" id="ARBA00022622"/>
    </source>
</evidence>
<feature type="region of interest" description="Disordered" evidence="11">
    <location>
        <begin position="35"/>
        <end position="57"/>
    </location>
</feature>
<evidence type="ECO:0000256" key="4">
    <source>
        <dbReference type="ARBA" id="ARBA00022475"/>
    </source>
</evidence>
<evidence type="ECO:0000256" key="1">
    <source>
        <dbReference type="ARBA" id="ARBA00004609"/>
    </source>
</evidence>
<dbReference type="CDD" id="cd00010">
    <property type="entry name" value="AAI_LTSS"/>
    <property type="match status" value="1"/>
</dbReference>
<comment type="subcellular location">
    <subcellularLocation>
        <location evidence="1">Cell membrane</location>
        <topology evidence="1">Lipid-anchor</topology>
        <topology evidence="1">GPI-anchor</topology>
    </subcellularLocation>
</comment>
<dbReference type="SMART" id="SM00499">
    <property type="entry name" value="AAI"/>
    <property type="match status" value="1"/>
</dbReference>
<dbReference type="PANTHER" id="PTHR33044">
    <property type="entry name" value="BIFUNCTIONAL INHIBITOR/LIPID-TRANSFER PROTEIN/SEED STORAGE 2S ALBUMIN SUPERFAMILY PROTEIN-RELATED"/>
    <property type="match status" value="1"/>
</dbReference>
<keyword evidence="9" id="KW-0325">Glycoprotein</keyword>
<dbReference type="Proteomes" id="UP001604336">
    <property type="component" value="Unassembled WGS sequence"/>
</dbReference>
<sequence length="199" mass="20251">MAKLKSTTTSTATIAYPLIITALFLVVLPRLTAQSTPVSAPEPPVTAGGPGPSTAPSPDSDCFNALLNLSDCLTFVETGSNLSKPDKGCCPEFNNLLNTQPVCLCQLLGDPSKIGFSIDTKKALKLPSACGVNTPSVSLCAVIGVPVGVLAPSESPSSLNGPAAAKSSPGNDGNGSPRNLASTQHFLVGLAILIFTNLF</sequence>
<evidence type="ECO:0000256" key="6">
    <source>
        <dbReference type="ARBA" id="ARBA00022729"/>
    </source>
</evidence>
<reference evidence="14" key="1">
    <citation type="submission" date="2024-07" db="EMBL/GenBank/DDBJ databases">
        <title>Two chromosome-level genome assemblies of Korean endemic species Abeliophyllum distichum and Forsythia ovata (Oleaceae).</title>
        <authorList>
            <person name="Jang H."/>
        </authorList>
    </citation>
    <scope>NUCLEOTIDE SEQUENCE [LARGE SCALE GENOMIC DNA]</scope>
</reference>
<dbReference type="AlphaFoldDB" id="A0ABD1TE02"/>
<keyword evidence="4" id="KW-1003">Cell membrane</keyword>
<accession>A0ABD1TE02</accession>
<evidence type="ECO:0000313" key="13">
    <source>
        <dbReference type="EMBL" id="KAL2510957.1"/>
    </source>
</evidence>
<keyword evidence="6" id="KW-0732">Signal</keyword>
<feature type="compositionally biased region" description="Polar residues" evidence="11">
    <location>
        <begin position="168"/>
        <end position="178"/>
    </location>
</feature>
<comment type="caution">
    <text evidence="13">The sequence shown here is derived from an EMBL/GenBank/DDBJ whole genome shotgun (WGS) entry which is preliminary data.</text>
</comment>